<organism evidence="6">
    <name type="scientific">Neodiprion lecontei</name>
    <name type="common">Redheaded pine sawfly</name>
    <dbReference type="NCBI Taxonomy" id="441921"/>
    <lineage>
        <taxon>Eukaryota</taxon>
        <taxon>Metazoa</taxon>
        <taxon>Ecdysozoa</taxon>
        <taxon>Arthropoda</taxon>
        <taxon>Hexapoda</taxon>
        <taxon>Insecta</taxon>
        <taxon>Pterygota</taxon>
        <taxon>Neoptera</taxon>
        <taxon>Endopterygota</taxon>
        <taxon>Hymenoptera</taxon>
        <taxon>Tenthredinoidea</taxon>
        <taxon>Diprionidae</taxon>
        <taxon>Diprioninae</taxon>
        <taxon>Neodiprion</taxon>
    </lineage>
</organism>
<dbReference type="RefSeq" id="XP_015512295.1">
    <property type="nucleotide sequence ID" value="XM_015656809.2"/>
</dbReference>
<keyword evidence="3" id="KW-0677">Repeat</keyword>
<dbReference type="InterPro" id="IPR032675">
    <property type="entry name" value="LRR_dom_sf"/>
</dbReference>
<feature type="signal peptide" evidence="4">
    <location>
        <begin position="1"/>
        <end position="22"/>
    </location>
</feature>
<dbReference type="Pfam" id="PF13855">
    <property type="entry name" value="LRR_8"/>
    <property type="match status" value="1"/>
</dbReference>
<evidence type="ECO:0000256" key="2">
    <source>
        <dbReference type="ARBA" id="ARBA00022729"/>
    </source>
</evidence>
<dbReference type="Gene3D" id="3.80.10.10">
    <property type="entry name" value="Ribonuclease Inhibitor"/>
    <property type="match status" value="1"/>
</dbReference>
<dbReference type="GO" id="GO:0005886">
    <property type="term" value="C:plasma membrane"/>
    <property type="evidence" value="ECO:0007669"/>
    <property type="project" value="TreeGrafter"/>
</dbReference>
<dbReference type="PANTHER" id="PTHR24369:SF210">
    <property type="entry name" value="CHAOPTIN-RELATED"/>
    <property type="match status" value="1"/>
</dbReference>
<dbReference type="OrthoDB" id="676979at2759"/>
<dbReference type="InterPro" id="IPR050541">
    <property type="entry name" value="LRR_TM_domain-containing"/>
</dbReference>
<evidence type="ECO:0000313" key="6">
    <source>
        <dbReference type="RefSeq" id="XP_015512295.1"/>
    </source>
</evidence>
<sequence length="275" mass="31882">MKLHGLLAFIFGTVGFARLSRSSCLLRNAKPNVYWYQCFRTNNYLADVERAPIDVDRVTFGNSNIKIVLDRSFDRLSKNLARLGFFYCGTEEIENNAFQGLTELEFLAVTGGKLQVIKGAWFEGLSKLRVVSFQNNQIKHIEDSFFSTSPLQVVDISSNKITCLPIASLTNFKVKELYFQFNRLTWMCQDMIIDWLKGKNIETGHHFPEYKDAPYELIKMCSNKLPKSYLDEESFNKCIENRTSELLPNRENYTIKQFCEFLEKKSSPFLDCNED</sequence>
<evidence type="ECO:0000313" key="5">
    <source>
        <dbReference type="Proteomes" id="UP000829291"/>
    </source>
</evidence>
<dbReference type="InParanoid" id="A0A6J0BBK0"/>
<dbReference type="InterPro" id="IPR001611">
    <property type="entry name" value="Leu-rich_rpt"/>
</dbReference>
<gene>
    <name evidence="6" type="primary">LOC107218796</name>
</gene>
<keyword evidence="5" id="KW-1185">Reference proteome</keyword>
<reference evidence="6" key="1">
    <citation type="submission" date="2025-08" db="UniProtKB">
        <authorList>
            <consortium name="RefSeq"/>
        </authorList>
    </citation>
    <scope>IDENTIFICATION</scope>
    <source>
        <tissue evidence="6">Thorax and Abdomen</tissue>
    </source>
</reference>
<evidence type="ECO:0000256" key="1">
    <source>
        <dbReference type="ARBA" id="ARBA00022614"/>
    </source>
</evidence>
<dbReference type="AlphaFoldDB" id="A0A6J0BBK0"/>
<evidence type="ECO:0000256" key="3">
    <source>
        <dbReference type="ARBA" id="ARBA00022737"/>
    </source>
</evidence>
<name>A0A6J0BBK0_NEOLC</name>
<proteinExistence type="predicted"/>
<dbReference type="SUPFAM" id="SSF52058">
    <property type="entry name" value="L domain-like"/>
    <property type="match status" value="1"/>
</dbReference>
<evidence type="ECO:0000256" key="4">
    <source>
        <dbReference type="SAM" id="SignalP"/>
    </source>
</evidence>
<dbReference type="PANTHER" id="PTHR24369">
    <property type="entry name" value="ANTIGEN BSP, PUTATIVE-RELATED"/>
    <property type="match status" value="1"/>
</dbReference>
<dbReference type="KEGG" id="nlo:107218796"/>
<dbReference type="GeneID" id="107218796"/>
<protein>
    <submittedName>
        <fullName evidence="6">Matrix-remodeling-associated protein 5</fullName>
    </submittedName>
</protein>
<accession>A0A6J0BBK0</accession>
<keyword evidence="1" id="KW-0433">Leucine-rich repeat</keyword>
<feature type="chain" id="PRO_5026814978" evidence="4">
    <location>
        <begin position="23"/>
        <end position="275"/>
    </location>
</feature>
<dbReference type="Proteomes" id="UP000829291">
    <property type="component" value="Chromosome 1"/>
</dbReference>
<keyword evidence="2 4" id="KW-0732">Signal</keyword>